<accession>A0ABS4PAR1</accession>
<name>A0ABS4PAR1_9GAMM</name>
<reference evidence="1 2" key="1">
    <citation type="submission" date="2021-03" db="EMBL/GenBank/DDBJ databases">
        <authorList>
            <person name="D'Agostino P."/>
            <person name="Huntemann M."/>
            <person name="Clum A."/>
            <person name="Spunde A."/>
            <person name="Palaniappan K."/>
            <person name="Ritter S."/>
            <person name="Mikhailova N."/>
            <person name="Chen I.-M."/>
            <person name="Stamatis D."/>
            <person name="Reddy T."/>
            <person name="O'Malley R."/>
            <person name="Daum C."/>
            <person name="Shapiro N."/>
            <person name="Ivanova N."/>
            <person name="Kyrpides N."/>
            <person name="Woyke T."/>
        </authorList>
    </citation>
    <scope>NUCLEOTIDE SEQUENCE [LARGE SCALE GENOMIC DNA]</scope>
    <source>
        <strain evidence="1 2">WS4403</strain>
    </source>
</reference>
<proteinExistence type="predicted"/>
<keyword evidence="2" id="KW-1185">Reference proteome</keyword>
<dbReference type="RefSeq" id="WP_017803066.1">
    <property type="nucleotide sequence ID" value="NZ_JAGGMQ010000001.1"/>
</dbReference>
<protein>
    <submittedName>
        <fullName evidence="1">Uncharacterized protein</fullName>
    </submittedName>
</protein>
<gene>
    <name evidence="1" type="ORF">J2125_002444</name>
</gene>
<dbReference type="InterPro" id="IPR036388">
    <property type="entry name" value="WH-like_DNA-bd_sf"/>
</dbReference>
<reference evidence="2" key="2">
    <citation type="submission" date="2023-07" db="EMBL/GenBank/DDBJ databases">
        <title>Genome mining of underrepresented organisms for secondary metabolites.</title>
        <authorList>
            <person name="D'Agostino P.M."/>
        </authorList>
    </citation>
    <scope>NUCLEOTIDE SEQUENCE [LARGE SCALE GENOMIC DNA]</scope>
    <source>
        <strain evidence="2">WS4403</strain>
    </source>
</reference>
<evidence type="ECO:0000313" key="2">
    <source>
        <dbReference type="Proteomes" id="UP001195624"/>
    </source>
</evidence>
<evidence type="ECO:0000313" key="1">
    <source>
        <dbReference type="EMBL" id="MBP2169252.1"/>
    </source>
</evidence>
<sequence length="126" mass="14454">MRNGNLPLQPQASDLLLQTEDAISWSEKKKRVASATTSRERKRIILLEELYYALHRRCQQQPPPEFNEWVSTRVLAEDCDMGIYQTRSLLLKLVDQNRVIVAPTPISNSLRWYIAQNETASSPAGE</sequence>
<organism evidence="1 2">
    <name type="scientific">Winslowiella toletana</name>
    <dbReference type="NCBI Taxonomy" id="92490"/>
    <lineage>
        <taxon>Bacteria</taxon>
        <taxon>Pseudomonadati</taxon>
        <taxon>Pseudomonadota</taxon>
        <taxon>Gammaproteobacteria</taxon>
        <taxon>Enterobacterales</taxon>
        <taxon>Erwiniaceae</taxon>
        <taxon>Winslowiella</taxon>
    </lineage>
</organism>
<comment type="caution">
    <text evidence="1">The sequence shown here is derived from an EMBL/GenBank/DDBJ whole genome shotgun (WGS) entry which is preliminary data.</text>
</comment>
<dbReference type="Gene3D" id="1.10.10.10">
    <property type="entry name" value="Winged helix-like DNA-binding domain superfamily/Winged helix DNA-binding domain"/>
    <property type="match status" value="1"/>
</dbReference>
<dbReference type="Proteomes" id="UP001195624">
    <property type="component" value="Unassembled WGS sequence"/>
</dbReference>
<dbReference type="EMBL" id="JAGGMQ010000001">
    <property type="protein sequence ID" value="MBP2169252.1"/>
    <property type="molecule type" value="Genomic_DNA"/>
</dbReference>